<dbReference type="EMBL" id="MCFE01000747">
    <property type="protein sequence ID" value="ORX80252.1"/>
    <property type="molecule type" value="Genomic_DNA"/>
</dbReference>
<evidence type="ECO:0000313" key="2">
    <source>
        <dbReference type="EMBL" id="ORX80252.1"/>
    </source>
</evidence>
<dbReference type="InterPro" id="IPR013922">
    <property type="entry name" value="Cyclin_PHO80-like"/>
</dbReference>
<dbReference type="FunCoup" id="A0A1Y1X3H6">
    <property type="interactions" value="10"/>
</dbReference>
<evidence type="ECO:0000313" key="3">
    <source>
        <dbReference type="Proteomes" id="UP000193498"/>
    </source>
</evidence>
<feature type="compositionally biased region" description="Polar residues" evidence="1">
    <location>
        <begin position="1"/>
        <end position="24"/>
    </location>
</feature>
<reference evidence="2 3" key="1">
    <citation type="submission" date="2016-07" db="EMBL/GenBank/DDBJ databases">
        <title>Pervasive Adenine N6-methylation of Active Genes in Fungi.</title>
        <authorList>
            <consortium name="DOE Joint Genome Institute"/>
            <person name="Mondo S.J."/>
            <person name="Dannebaum R.O."/>
            <person name="Kuo R.C."/>
            <person name="Labutti K."/>
            <person name="Haridas S."/>
            <person name="Kuo A."/>
            <person name="Salamov A."/>
            <person name="Ahrendt S.R."/>
            <person name="Lipzen A."/>
            <person name="Sullivan W."/>
            <person name="Andreopoulos W.B."/>
            <person name="Clum A."/>
            <person name="Lindquist E."/>
            <person name="Daum C."/>
            <person name="Ramamoorthy G.K."/>
            <person name="Gryganskyi A."/>
            <person name="Culley D."/>
            <person name="Magnuson J.K."/>
            <person name="James T.Y."/>
            <person name="O'Malley M.A."/>
            <person name="Stajich J.E."/>
            <person name="Spatafora J.W."/>
            <person name="Visel A."/>
            <person name="Grigoriev I.V."/>
        </authorList>
    </citation>
    <scope>NUCLEOTIDE SEQUENCE [LARGE SCALE GENOMIC DNA]</scope>
    <source>
        <strain evidence="2 3">CBS 931.73</strain>
    </source>
</reference>
<dbReference type="STRING" id="1314790.A0A1Y1X3H6"/>
<gene>
    <name evidence="2" type="ORF">K493DRAFT_98407</name>
</gene>
<dbReference type="OrthoDB" id="286814at2759"/>
<dbReference type="GO" id="GO:0000307">
    <property type="term" value="C:cyclin-dependent protein kinase holoenzyme complex"/>
    <property type="evidence" value="ECO:0007669"/>
    <property type="project" value="TreeGrafter"/>
</dbReference>
<evidence type="ECO:0000256" key="1">
    <source>
        <dbReference type="SAM" id="MobiDB-lite"/>
    </source>
</evidence>
<comment type="caution">
    <text evidence="2">The sequence shown here is derived from an EMBL/GenBank/DDBJ whole genome shotgun (WGS) entry which is preliminary data.</text>
</comment>
<dbReference type="PANTHER" id="PTHR15615:SF36">
    <property type="entry name" value="PHO85 CYCLIN-5"/>
    <property type="match status" value="1"/>
</dbReference>
<keyword evidence="3" id="KW-1185">Reference proteome</keyword>
<dbReference type="PANTHER" id="PTHR15615">
    <property type="match status" value="1"/>
</dbReference>
<dbReference type="GO" id="GO:0019901">
    <property type="term" value="F:protein kinase binding"/>
    <property type="evidence" value="ECO:0007669"/>
    <property type="project" value="InterPro"/>
</dbReference>
<evidence type="ECO:0008006" key="4">
    <source>
        <dbReference type="Google" id="ProtNLM"/>
    </source>
</evidence>
<feature type="region of interest" description="Disordered" evidence="1">
    <location>
        <begin position="1"/>
        <end position="25"/>
    </location>
</feature>
<dbReference type="CDD" id="cd20557">
    <property type="entry name" value="CYCLIN_ScPCL1-like"/>
    <property type="match status" value="1"/>
</dbReference>
<dbReference type="Pfam" id="PF08613">
    <property type="entry name" value="Cyclin"/>
    <property type="match status" value="1"/>
</dbReference>
<dbReference type="Proteomes" id="UP000193498">
    <property type="component" value="Unassembled WGS sequence"/>
</dbReference>
<name>A0A1Y1X3H6_9FUNG</name>
<protein>
    <recommendedName>
        <fullName evidence="4">Cyclin-domain-containing protein</fullName>
    </recommendedName>
</protein>
<dbReference type="Gene3D" id="1.10.472.10">
    <property type="entry name" value="Cyclin-like"/>
    <property type="match status" value="1"/>
</dbReference>
<accession>A0A1Y1X3H6</accession>
<feature type="region of interest" description="Disordered" evidence="1">
    <location>
        <begin position="238"/>
        <end position="270"/>
    </location>
</feature>
<feature type="region of interest" description="Disordered" evidence="1">
    <location>
        <begin position="107"/>
        <end position="128"/>
    </location>
</feature>
<feature type="compositionally biased region" description="Polar residues" evidence="1">
    <location>
        <begin position="107"/>
        <end position="123"/>
    </location>
</feature>
<organism evidence="2 3">
    <name type="scientific">Basidiobolus meristosporus CBS 931.73</name>
    <dbReference type="NCBI Taxonomy" id="1314790"/>
    <lineage>
        <taxon>Eukaryota</taxon>
        <taxon>Fungi</taxon>
        <taxon>Fungi incertae sedis</taxon>
        <taxon>Zoopagomycota</taxon>
        <taxon>Entomophthoromycotina</taxon>
        <taxon>Basidiobolomycetes</taxon>
        <taxon>Basidiobolales</taxon>
        <taxon>Basidiobolaceae</taxon>
        <taxon>Basidiobolus</taxon>
    </lineage>
</organism>
<dbReference type="GO" id="GO:0016538">
    <property type="term" value="F:cyclin-dependent protein serine/threonine kinase regulator activity"/>
    <property type="evidence" value="ECO:0007669"/>
    <property type="project" value="TreeGrafter"/>
</dbReference>
<dbReference type="AlphaFoldDB" id="A0A1Y1X3H6"/>
<dbReference type="InParanoid" id="A0A1Y1X3H6"/>
<proteinExistence type="predicted"/>
<dbReference type="GO" id="GO:0005634">
    <property type="term" value="C:nucleus"/>
    <property type="evidence" value="ECO:0007669"/>
    <property type="project" value="TreeGrafter"/>
</dbReference>
<sequence length="390" mass="42954">MQTHQTPLDYSLVPGQSQHQNSESAPILRRQVAFCGSVDLGGKDSGHNIQTNPLKTIATTINPYKRYIEEGDITHLNIHAGQPPLRCMPPNRKPLVVQQRLSHEIPSTNQTNCQPNKPSSFIPNQDRKPFSRMKCSKAEFVESLVDVSATIIESIWPNHSASTKTKILPLKEFIRETLQRSKTSFSTLQTALFYLFRARDLIRSDSLDSPSTKIGHVLSGNSFVSTVDIEDGFANHSTAPPLPSPPLTPAQAVSRNNHQKPHLPTNETTSTSCGPLNPIFCARRMFLAALIAASKFLQDKNYSNKAWSKITGLPPSEINLNEISLLSLLDYRLFITPVLFSRWSAMLISHINHSQLARNAKATPGNTDTAVSTGITAATNLGSGTHHLVI</sequence>